<accession>A0A3A6PY80</accession>
<dbReference type="AlphaFoldDB" id="A0A3A6PY80"/>
<dbReference type="OrthoDB" id="2679120at2"/>
<dbReference type="Proteomes" id="UP000267798">
    <property type="component" value="Unassembled WGS sequence"/>
</dbReference>
<comment type="caution">
    <text evidence="1">The sequence shown here is derived from an EMBL/GenBank/DDBJ whole genome shotgun (WGS) entry which is preliminary data.</text>
</comment>
<name>A0A3A6PY80_9BACL</name>
<protein>
    <submittedName>
        <fullName evidence="1">Uncharacterized protein</fullName>
    </submittedName>
</protein>
<organism evidence="1 2">
    <name type="scientific">Paenibacillus pinisoli</name>
    <dbReference type="NCBI Taxonomy" id="1276110"/>
    <lineage>
        <taxon>Bacteria</taxon>
        <taxon>Bacillati</taxon>
        <taxon>Bacillota</taxon>
        <taxon>Bacilli</taxon>
        <taxon>Bacillales</taxon>
        <taxon>Paenibacillaceae</taxon>
        <taxon>Paenibacillus</taxon>
    </lineage>
</organism>
<evidence type="ECO:0000313" key="1">
    <source>
        <dbReference type="EMBL" id="RJX41811.1"/>
    </source>
</evidence>
<dbReference type="EMBL" id="QXQB01000001">
    <property type="protein sequence ID" value="RJX41811.1"/>
    <property type="molecule type" value="Genomic_DNA"/>
</dbReference>
<reference evidence="1 2" key="1">
    <citation type="submission" date="2018-09" db="EMBL/GenBank/DDBJ databases">
        <title>Paenibacillus aracenensis nov. sp. isolated from a cave in southern Spain.</title>
        <authorList>
            <person name="Jurado V."/>
            <person name="Gutierrez-Patricio S."/>
            <person name="Gonzalez-Pimentel J.L."/>
            <person name="Miller A.Z."/>
            <person name="Laiz L."/>
            <person name="Saiz-Jimenez C."/>
        </authorList>
    </citation>
    <scope>NUCLEOTIDE SEQUENCE [LARGE SCALE GENOMIC DNA]</scope>
    <source>
        <strain evidence="1 2">JCM 19203</strain>
    </source>
</reference>
<keyword evidence="2" id="KW-1185">Reference proteome</keyword>
<gene>
    <name evidence="1" type="ORF">D3P09_03410</name>
</gene>
<proteinExistence type="predicted"/>
<evidence type="ECO:0000313" key="2">
    <source>
        <dbReference type="Proteomes" id="UP000267798"/>
    </source>
</evidence>
<sequence>MASETYPNSLYLTQKKINQILDPEHPLCRDDVVWMLGYIKKKVADEDPSLMGLSQPRLLQNFLYFAEASMALIQRRHYCDQEADRLRHMLKQAAHGLIQDGES</sequence>